<dbReference type="InterPro" id="IPR011060">
    <property type="entry name" value="RibuloseP-bd_barrel"/>
</dbReference>
<comment type="similarity">
    <text evidence="3 10">Belongs to the TrpF family.</text>
</comment>
<dbReference type="Proteomes" id="UP000242329">
    <property type="component" value="Unassembled WGS sequence"/>
</dbReference>
<dbReference type="PANTHER" id="PTHR42894">
    <property type="entry name" value="N-(5'-PHOSPHORIBOSYL)ANTHRANILATE ISOMERASE"/>
    <property type="match status" value="1"/>
</dbReference>
<evidence type="ECO:0000256" key="10">
    <source>
        <dbReference type="HAMAP-Rule" id="MF_00135"/>
    </source>
</evidence>
<accession>A0A1M5M610</accession>
<dbReference type="EMBL" id="FQWY01000010">
    <property type="protein sequence ID" value="SHG72183.1"/>
    <property type="molecule type" value="Genomic_DNA"/>
</dbReference>
<dbReference type="SUPFAM" id="SSF51366">
    <property type="entry name" value="Ribulose-phoshate binding barrel"/>
    <property type="match status" value="1"/>
</dbReference>
<dbReference type="CDD" id="cd00405">
    <property type="entry name" value="PRAI"/>
    <property type="match status" value="1"/>
</dbReference>
<dbReference type="Gene3D" id="3.20.20.70">
    <property type="entry name" value="Aldolase class I"/>
    <property type="match status" value="1"/>
</dbReference>
<comment type="catalytic activity">
    <reaction evidence="1 10">
        <text>N-(5-phospho-beta-D-ribosyl)anthranilate = 1-(2-carboxyphenylamino)-1-deoxy-D-ribulose 5-phosphate</text>
        <dbReference type="Rhea" id="RHEA:21540"/>
        <dbReference type="ChEBI" id="CHEBI:18277"/>
        <dbReference type="ChEBI" id="CHEBI:58613"/>
        <dbReference type="EC" id="5.3.1.24"/>
    </reaction>
</comment>
<dbReference type="OrthoDB" id="9786954at2"/>
<dbReference type="AlphaFoldDB" id="A0A1M5M610"/>
<dbReference type="RefSeq" id="WP_073090489.1">
    <property type="nucleotide sequence ID" value="NZ_FQWY01000010.1"/>
</dbReference>
<evidence type="ECO:0000256" key="9">
    <source>
        <dbReference type="ARBA" id="ARBA00023235"/>
    </source>
</evidence>
<sequence>MTLVKICGIKTLKDALAALNYGAWAIGEVFAPSRRRIEVEDAARINRYLGDRIVKVGVFVDEKVEEVAYIARTCKLDLVQLHGNESPEYVEELHYPVIKAWRVEKRLCREDVRKFKVWAYLFDTAAYGLKGGSGRTFDWNLIRDFYGSRDIILAGGLNAANVGEAIKRVKPLAVDVSSGVEQAGEKDAAKIKLFMEKVKEADRYVS</sequence>
<name>A0A1M5M610_9FIRM</name>
<organism evidence="12 13">
    <name type="scientific">Thermosyntropha lipolytica DSM 11003</name>
    <dbReference type="NCBI Taxonomy" id="1123382"/>
    <lineage>
        <taxon>Bacteria</taxon>
        <taxon>Bacillati</taxon>
        <taxon>Bacillota</taxon>
        <taxon>Clostridia</taxon>
        <taxon>Eubacteriales</taxon>
        <taxon>Syntrophomonadaceae</taxon>
        <taxon>Thermosyntropha</taxon>
    </lineage>
</organism>
<dbReference type="InterPro" id="IPR013785">
    <property type="entry name" value="Aldolase_TIM"/>
</dbReference>
<evidence type="ECO:0000256" key="5">
    <source>
        <dbReference type="ARBA" id="ARBA00022272"/>
    </source>
</evidence>
<protein>
    <recommendedName>
        <fullName evidence="5 10">N-(5'-phosphoribosyl)anthranilate isomerase</fullName>
        <shortName evidence="10">PRAI</shortName>
        <ecNumber evidence="4 10">5.3.1.24</ecNumber>
    </recommendedName>
</protein>
<evidence type="ECO:0000256" key="8">
    <source>
        <dbReference type="ARBA" id="ARBA00023141"/>
    </source>
</evidence>
<evidence type="ECO:0000256" key="6">
    <source>
        <dbReference type="ARBA" id="ARBA00022605"/>
    </source>
</evidence>
<dbReference type="Pfam" id="PF00697">
    <property type="entry name" value="PRAI"/>
    <property type="match status" value="1"/>
</dbReference>
<evidence type="ECO:0000313" key="13">
    <source>
        <dbReference type="Proteomes" id="UP000242329"/>
    </source>
</evidence>
<keyword evidence="13" id="KW-1185">Reference proteome</keyword>
<proteinExistence type="inferred from homology"/>
<keyword evidence="8 10" id="KW-0057">Aromatic amino acid biosynthesis</keyword>
<dbReference type="STRING" id="1123382.SAMN02745221_00830"/>
<evidence type="ECO:0000256" key="3">
    <source>
        <dbReference type="ARBA" id="ARBA00007571"/>
    </source>
</evidence>
<evidence type="ECO:0000259" key="11">
    <source>
        <dbReference type="Pfam" id="PF00697"/>
    </source>
</evidence>
<gene>
    <name evidence="10" type="primary">trpF</name>
    <name evidence="12" type="ORF">SAMN02745221_00830</name>
</gene>
<dbReference type="GO" id="GO:0000162">
    <property type="term" value="P:L-tryptophan biosynthetic process"/>
    <property type="evidence" value="ECO:0007669"/>
    <property type="project" value="UniProtKB-UniRule"/>
</dbReference>
<dbReference type="GO" id="GO:0004640">
    <property type="term" value="F:phosphoribosylanthranilate isomerase activity"/>
    <property type="evidence" value="ECO:0007669"/>
    <property type="project" value="UniProtKB-UniRule"/>
</dbReference>
<evidence type="ECO:0000256" key="2">
    <source>
        <dbReference type="ARBA" id="ARBA00004664"/>
    </source>
</evidence>
<keyword evidence="7 10" id="KW-0822">Tryptophan biosynthesis</keyword>
<evidence type="ECO:0000313" key="12">
    <source>
        <dbReference type="EMBL" id="SHG72183.1"/>
    </source>
</evidence>
<dbReference type="InterPro" id="IPR044643">
    <property type="entry name" value="TrpF_fam"/>
</dbReference>
<keyword evidence="6 10" id="KW-0028">Amino-acid biosynthesis</keyword>
<evidence type="ECO:0000256" key="7">
    <source>
        <dbReference type="ARBA" id="ARBA00022822"/>
    </source>
</evidence>
<dbReference type="HAMAP" id="MF_00135">
    <property type="entry name" value="PRAI"/>
    <property type="match status" value="1"/>
</dbReference>
<comment type="pathway">
    <text evidence="2 10">Amino-acid biosynthesis; L-tryptophan biosynthesis; L-tryptophan from chorismate: step 3/5.</text>
</comment>
<evidence type="ECO:0000256" key="1">
    <source>
        <dbReference type="ARBA" id="ARBA00001164"/>
    </source>
</evidence>
<dbReference type="UniPathway" id="UPA00035">
    <property type="reaction ID" value="UER00042"/>
</dbReference>
<reference evidence="13" key="1">
    <citation type="submission" date="2016-11" db="EMBL/GenBank/DDBJ databases">
        <authorList>
            <person name="Varghese N."/>
            <person name="Submissions S."/>
        </authorList>
    </citation>
    <scope>NUCLEOTIDE SEQUENCE [LARGE SCALE GENOMIC DNA]</scope>
    <source>
        <strain evidence="13">DSM 11003</strain>
    </source>
</reference>
<dbReference type="FunFam" id="3.20.20.70:FF:000075">
    <property type="entry name" value="Tryptophan biosynthesis protein TRP1"/>
    <property type="match status" value="1"/>
</dbReference>
<dbReference type="PANTHER" id="PTHR42894:SF1">
    <property type="entry name" value="N-(5'-PHOSPHORIBOSYL)ANTHRANILATE ISOMERASE"/>
    <property type="match status" value="1"/>
</dbReference>
<dbReference type="InterPro" id="IPR001240">
    <property type="entry name" value="PRAI_dom"/>
</dbReference>
<keyword evidence="9 10" id="KW-0413">Isomerase</keyword>
<evidence type="ECO:0000256" key="4">
    <source>
        <dbReference type="ARBA" id="ARBA00012572"/>
    </source>
</evidence>
<feature type="domain" description="N-(5'phosphoribosyl) anthranilate isomerase (PRAI)" evidence="11">
    <location>
        <begin position="4"/>
        <end position="196"/>
    </location>
</feature>
<dbReference type="EC" id="5.3.1.24" evidence="4 10"/>